<keyword evidence="6" id="KW-0464">Manganese</keyword>
<dbReference type="AlphaFoldDB" id="A0A8B2NQE9"/>
<evidence type="ECO:0000313" key="9">
    <source>
        <dbReference type="Proteomes" id="UP000249590"/>
    </source>
</evidence>
<dbReference type="Pfam" id="PF00180">
    <property type="entry name" value="Iso_dh"/>
    <property type="match status" value="1"/>
</dbReference>
<dbReference type="GO" id="GO:0051287">
    <property type="term" value="F:NAD binding"/>
    <property type="evidence" value="ECO:0007669"/>
    <property type="project" value="InterPro"/>
</dbReference>
<sequence length="360" mass="38501">MTDYTIAVFPGDGIGVEVMGAAMAVLEAVEARHGFTLDKQSWDGGAAYYRETGNDLPEGAFEAARAADAILFGAMGLPDVRLPDGTEVAPHLEMRRAFRLFAGVRPARKYPNTPALLADPRAEGIDLIVLRESTEGLFASRGRGTVEDGRVARDTMEITRETSEDLFDFAFGLARRRAEKGRGQRTVTCVDKSNVFVSMAFFRSIFDERAAQNSDVTASHAYVDAAALDLVRKPWAADVLVMENMFGDILSDLCGGLVGGMGMAPCAEIGTDHALFQPAHGSAPDIAGKGISNPTAMLVSTAMMLDWIGERAGDARLVEAGDSIDRAVWQAYADGAILPYELGGTSDTRAVTEAVIDALR</sequence>
<evidence type="ECO:0000256" key="4">
    <source>
        <dbReference type="ARBA" id="ARBA00023002"/>
    </source>
</evidence>
<dbReference type="Proteomes" id="UP000249590">
    <property type="component" value="Unassembled WGS sequence"/>
</dbReference>
<dbReference type="OrthoDB" id="9767905at2"/>
<keyword evidence="9" id="KW-1185">Reference proteome</keyword>
<dbReference type="SUPFAM" id="SSF53659">
    <property type="entry name" value="Isocitrate/Isopropylmalate dehydrogenase-like"/>
    <property type="match status" value="1"/>
</dbReference>
<evidence type="ECO:0000313" key="8">
    <source>
        <dbReference type="EMBL" id="RAH97229.1"/>
    </source>
</evidence>
<organism evidence="8 9">
    <name type="scientific">Acuticoccus sediminis</name>
    <dbReference type="NCBI Taxonomy" id="2184697"/>
    <lineage>
        <taxon>Bacteria</taxon>
        <taxon>Pseudomonadati</taxon>
        <taxon>Pseudomonadota</taxon>
        <taxon>Alphaproteobacteria</taxon>
        <taxon>Hyphomicrobiales</taxon>
        <taxon>Amorphaceae</taxon>
        <taxon>Acuticoccus</taxon>
    </lineage>
</organism>
<comment type="caution">
    <text evidence="8">The sequence shown here is derived from an EMBL/GenBank/DDBJ whole genome shotgun (WGS) entry which is preliminary data.</text>
</comment>
<reference evidence="8 9" key="1">
    <citation type="submission" date="2018-05" db="EMBL/GenBank/DDBJ databases">
        <title>Acuticoccus sediminis sp. nov., isolated from deep-sea sediment of Indian Ocean.</title>
        <authorList>
            <person name="Liu X."/>
            <person name="Lai Q."/>
            <person name="Du Y."/>
            <person name="Sun F."/>
            <person name="Zhang X."/>
            <person name="Wang S."/>
            <person name="Shao Z."/>
        </authorList>
    </citation>
    <scope>NUCLEOTIDE SEQUENCE [LARGE SCALE GENOMIC DNA]</scope>
    <source>
        <strain evidence="8 9">PTG4-2</strain>
    </source>
</reference>
<comment type="cofactor">
    <cofactor evidence="2">
        <name>Mg(2+)</name>
        <dbReference type="ChEBI" id="CHEBI:18420"/>
    </cofactor>
</comment>
<dbReference type="PANTHER" id="PTHR43275">
    <property type="entry name" value="D-MALATE DEHYDROGENASE [DECARBOXYLATING]"/>
    <property type="match status" value="1"/>
</dbReference>
<comment type="cofactor">
    <cofactor evidence="1">
        <name>Mn(2+)</name>
        <dbReference type="ChEBI" id="CHEBI:29035"/>
    </cofactor>
</comment>
<evidence type="ECO:0000256" key="3">
    <source>
        <dbReference type="ARBA" id="ARBA00022723"/>
    </source>
</evidence>
<keyword evidence="5" id="KW-0520">NAD</keyword>
<dbReference type="GO" id="GO:0016616">
    <property type="term" value="F:oxidoreductase activity, acting on the CH-OH group of donors, NAD or NADP as acceptor"/>
    <property type="evidence" value="ECO:0007669"/>
    <property type="project" value="InterPro"/>
</dbReference>
<evidence type="ECO:0000256" key="1">
    <source>
        <dbReference type="ARBA" id="ARBA00001936"/>
    </source>
</evidence>
<dbReference type="EMBL" id="QHHQ01000009">
    <property type="protein sequence ID" value="RAH97229.1"/>
    <property type="molecule type" value="Genomic_DNA"/>
</dbReference>
<dbReference type="InterPro" id="IPR024084">
    <property type="entry name" value="IsoPropMal-DH-like_dom"/>
</dbReference>
<protein>
    <submittedName>
        <fullName evidence="8">3-isopropylmalate dehydrogenase</fullName>
    </submittedName>
</protein>
<proteinExistence type="predicted"/>
<evidence type="ECO:0000256" key="6">
    <source>
        <dbReference type="ARBA" id="ARBA00023211"/>
    </source>
</evidence>
<evidence type="ECO:0000256" key="5">
    <source>
        <dbReference type="ARBA" id="ARBA00023027"/>
    </source>
</evidence>
<dbReference type="SMART" id="SM01329">
    <property type="entry name" value="Iso_dh"/>
    <property type="match status" value="1"/>
</dbReference>
<accession>A0A8B2NQE9</accession>
<keyword evidence="3" id="KW-0479">Metal-binding</keyword>
<dbReference type="PANTHER" id="PTHR43275:SF1">
    <property type="entry name" value="D-MALATE DEHYDROGENASE [DECARBOXYLATING]"/>
    <property type="match status" value="1"/>
</dbReference>
<name>A0A8B2NQE9_9HYPH</name>
<dbReference type="GO" id="GO:0000287">
    <property type="term" value="F:magnesium ion binding"/>
    <property type="evidence" value="ECO:0007669"/>
    <property type="project" value="InterPro"/>
</dbReference>
<dbReference type="InterPro" id="IPR050501">
    <property type="entry name" value="ICDH/IPMDH"/>
</dbReference>
<dbReference type="Gene3D" id="3.40.718.10">
    <property type="entry name" value="Isopropylmalate Dehydrogenase"/>
    <property type="match status" value="1"/>
</dbReference>
<dbReference type="InterPro" id="IPR019818">
    <property type="entry name" value="IsoCit/isopropylmalate_DH_CS"/>
</dbReference>
<dbReference type="RefSeq" id="WP_111351725.1">
    <property type="nucleotide sequence ID" value="NZ_QHHQ01000009.1"/>
</dbReference>
<gene>
    <name evidence="8" type="ORF">DLJ53_28895</name>
</gene>
<evidence type="ECO:0000259" key="7">
    <source>
        <dbReference type="SMART" id="SM01329"/>
    </source>
</evidence>
<keyword evidence="4" id="KW-0560">Oxidoreductase</keyword>
<dbReference type="PROSITE" id="PS00470">
    <property type="entry name" value="IDH_IMDH"/>
    <property type="match status" value="1"/>
</dbReference>
<evidence type="ECO:0000256" key="2">
    <source>
        <dbReference type="ARBA" id="ARBA00001946"/>
    </source>
</evidence>
<feature type="domain" description="Isopropylmalate dehydrogenase-like" evidence="7">
    <location>
        <begin position="5"/>
        <end position="355"/>
    </location>
</feature>